<name>A0A367LET5_9HYPO</name>
<dbReference type="OrthoDB" id="4458880at2759"/>
<dbReference type="EMBL" id="LKCN02000007">
    <property type="protein sequence ID" value="RCI12742.1"/>
    <property type="molecule type" value="Genomic_DNA"/>
</dbReference>
<reference evidence="1 2" key="1">
    <citation type="journal article" date="2015" name="BMC Genomics">
        <title>Insights from the genome of Ophiocordyceps polyrhachis-furcata to pathogenicity and host specificity in insect fungi.</title>
        <authorList>
            <person name="Wichadakul D."/>
            <person name="Kobmoo N."/>
            <person name="Ingsriswang S."/>
            <person name="Tangphatsornruang S."/>
            <person name="Chantasingh D."/>
            <person name="Luangsa-ard J.J."/>
            <person name="Eurwilaichitr L."/>
        </authorList>
    </citation>
    <scope>NUCLEOTIDE SEQUENCE [LARGE SCALE GENOMIC DNA]</scope>
    <source>
        <strain evidence="1 2">BCC 54312</strain>
    </source>
</reference>
<evidence type="ECO:0000313" key="1">
    <source>
        <dbReference type="EMBL" id="RCI12742.1"/>
    </source>
</evidence>
<comment type="caution">
    <text evidence="1">The sequence shown here is derived from an EMBL/GenBank/DDBJ whole genome shotgun (WGS) entry which is preliminary data.</text>
</comment>
<gene>
    <name evidence="1" type="ORF">L249_1276</name>
</gene>
<sequence>MIGKDPLTYTYTGKVVLNSRLKIRPNYISDTPIFPPILQNIKPLTLNLLINISSDKSTVRASVKLTKPEDWTRWWNNLVNKAEEKEVWKFIDPEGTLVLTEPEEPDLPSKTRITRSGSKYKDQKKALDLLNDYIRDGALAYETSFSHARSPRDKLIQLKLKVWPGYWQERDYAEDSLNALFNRDLTKVDLIGSLPDCLLQYNLNSEHTGEHITMAFNCHHLPIGINSLYSSFLTMADPTAHQQLSQQVAELQQIVLQQRDAMLQPAQLTLELFKSRRIGPLGFGSPALLRPSDQTTIGSSPDYKRRQGYFFKKSVSEEFTQDKMSVRGVIFTINPTVKLSLLLSLLGSYHDDVISFPIRHLFIQLFIDYRYRDLHSSEFYCFTTRAFYGIEIRHSSPAHPHQNGHAERSAGTIRIPGDDVANCSSSSHPSTLSRLQAMGHQVVPQHMYIPWNQQQPTEGEIKL</sequence>
<proteinExistence type="predicted"/>
<evidence type="ECO:0000313" key="2">
    <source>
        <dbReference type="Proteomes" id="UP000253664"/>
    </source>
</evidence>
<organism evidence="1 2">
    <name type="scientific">Ophiocordyceps polyrhachis-furcata BCC 54312</name>
    <dbReference type="NCBI Taxonomy" id="1330021"/>
    <lineage>
        <taxon>Eukaryota</taxon>
        <taxon>Fungi</taxon>
        <taxon>Dikarya</taxon>
        <taxon>Ascomycota</taxon>
        <taxon>Pezizomycotina</taxon>
        <taxon>Sordariomycetes</taxon>
        <taxon>Hypocreomycetidae</taxon>
        <taxon>Hypocreales</taxon>
        <taxon>Ophiocordycipitaceae</taxon>
        <taxon>Ophiocordyceps</taxon>
    </lineage>
</organism>
<dbReference type="Proteomes" id="UP000253664">
    <property type="component" value="Unassembled WGS sequence"/>
</dbReference>
<protein>
    <submittedName>
        <fullName evidence="1">Uncharacterized protein</fullName>
    </submittedName>
</protein>
<dbReference type="STRING" id="1330021.A0A367LET5"/>
<keyword evidence="2" id="KW-1185">Reference proteome</keyword>
<accession>A0A367LET5</accession>
<dbReference type="AlphaFoldDB" id="A0A367LET5"/>